<sequence>MDKIQKKKREEQYKKYVKTKTPVHNLFANMTRAFITGGTICVIGQGILNYCKFQKMPEDLGGAWTSLLLVLGGVILTGMNLYPSVAKWGGAGALVPITGFANSVAAPAIEYKKEGQVFGIGCKIFTIAGPVILYGIVTSWVLGGIYWIGKLLG</sequence>
<evidence type="ECO:0000256" key="1">
    <source>
        <dbReference type="SAM" id="Phobius"/>
    </source>
</evidence>
<reference evidence="2 3" key="1">
    <citation type="submission" date="2016-11" db="EMBL/GenBank/DDBJ databases">
        <authorList>
            <person name="Jaros S."/>
            <person name="Januszkiewicz K."/>
            <person name="Wedrychowicz H."/>
        </authorList>
    </citation>
    <scope>NUCLEOTIDE SEQUENCE [LARGE SCALE GENOMIC DNA]</scope>
    <source>
        <strain evidence="2 3">DSM 15480</strain>
    </source>
</reference>
<dbReference type="OrthoDB" id="9797988at2"/>
<dbReference type="STRING" id="1121950.SAMN02745243_01809"/>
<feature type="transmembrane region" description="Helical" evidence="1">
    <location>
        <begin position="88"/>
        <end position="109"/>
    </location>
</feature>
<proteinExistence type="predicted"/>
<name>A0A1M6NH19_9FIRM</name>
<dbReference type="PANTHER" id="PTHR38450">
    <property type="entry name" value="STAGE V SPORULATION PROTEIN AC-RELATED"/>
    <property type="match status" value="1"/>
</dbReference>
<feature type="transmembrane region" description="Helical" evidence="1">
    <location>
        <begin position="121"/>
        <end position="148"/>
    </location>
</feature>
<dbReference type="Pfam" id="PF03862">
    <property type="entry name" value="SpoVAC_SpoVAEB"/>
    <property type="match status" value="1"/>
</dbReference>
<dbReference type="InterPro" id="IPR005562">
    <property type="entry name" value="SpoVA"/>
</dbReference>
<dbReference type="PANTHER" id="PTHR38450:SF1">
    <property type="entry name" value="STAGE V SPORULATION PROTEIN AC"/>
    <property type="match status" value="1"/>
</dbReference>
<keyword evidence="1" id="KW-1133">Transmembrane helix</keyword>
<dbReference type="AlphaFoldDB" id="A0A1M6NH19"/>
<keyword evidence="1" id="KW-0472">Membrane</keyword>
<keyword evidence="3" id="KW-1185">Reference proteome</keyword>
<dbReference type="Proteomes" id="UP000184301">
    <property type="component" value="Unassembled WGS sequence"/>
</dbReference>
<gene>
    <name evidence="2" type="ORF">SAMN02745243_01809</name>
</gene>
<feature type="transmembrane region" description="Helical" evidence="1">
    <location>
        <begin position="62"/>
        <end position="82"/>
    </location>
</feature>
<evidence type="ECO:0000313" key="2">
    <source>
        <dbReference type="EMBL" id="SHJ95028.1"/>
    </source>
</evidence>
<dbReference type="RefSeq" id="WP_073108855.1">
    <property type="nucleotide sequence ID" value="NZ_FQZY01000023.1"/>
</dbReference>
<keyword evidence="1" id="KW-0812">Transmembrane</keyword>
<organism evidence="2 3">
    <name type="scientific">Hespellia stercorisuis DSM 15480</name>
    <dbReference type="NCBI Taxonomy" id="1121950"/>
    <lineage>
        <taxon>Bacteria</taxon>
        <taxon>Bacillati</taxon>
        <taxon>Bacillota</taxon>
        <taxon>Clostridia</taxon>
        <taxon>Lachnospirales</taxon>
        <taxon>Lachnospiraceae</taxon>
        <taxon>Hespellia</taxon>
    </lineage>
</organism>
<evidence type="ECO:0000313" key="3">
    <source>
        <dbReference type="Proteomes" id="UP000184301"/>
    </source>
</evidence>
<protein>
    <submittedName>
        <fullName evidence="2">Stage V sporulation protein AC</fullName>
    </submittedName>
</protein>
<accession>A0A1M6NH19</accession>
<dbReference type="EMBL" id="FQZY01000023">
    <property type="protein sequence ID" value="SHJ95028.1"/>
    <property type="molecule type" value="Genomic_DNA"/>
</dbReference>